<dbReference type="AlphaFoldDB" id="A0A194SCK5"/>
<dbReference type="EMBL" id="KQ474073">
    <property type="protein sequence ID" value="KPV78463.1"/>
    <property type="molecule type" value="Genomic_DNA"/>
</dbReference>
<reference evidence="4 5" key="1">
    <citation type="journal article" date="2015" name="Front. Microbiol.">
        <title>Genome sequence of the plant growth promoting endophytic yeast Rhodotorula graminis WP1.</title>
        <authorList>
            <person name="Firrincieli A."/>
            <person name="Otillar R."/>
            <person name="Salamov A."/>
            <person name="Schmutz J."/>
            <person name="Khan Z."/>
            <person name="Redman R.S."/>
            <person name="Fleck N.D."/>
            <person name="Lindquist E."/>
            <person name="Grigoriev I.V."/>
            <person name="Doty S.L."/>
        </authorList>
    </citation>
    <scope>NUCLEOTIDE SEQUENCE [LARGE SCALE GENOMIC DNA]</scope>
    <source>
        <strain evidence="4 5">WP1</strain>
    </source>
</reference>
<dbReference type="SUPFAM" id="SSF51735">
    <property type="entry name" value="NAD(P)-binding Rossmann-fold domains"/>
    <property type="match status" value="1"/>
</dbReference>
<gene>
    <name evidence="4" type="ORF">RHOBADRAFT_23496</name>
</gene>
<dbReference type="GO" id="GO:0005886">
    <property type="term" value="C:plasma membrane"/>
    <property type="evidence" value="ECO:0007669"/>
    <property type="project" value="TreeGrafter"/>
</dbReference>
<dbReference type="PANTHER" id="PTHR12286">
    <property type="entry name" value="SACCHAROPINE DEHYDROGENASE-LIKE OXIDOREDUCTASE"/>
    <property type="match status" value="1"/>
</dbReference>
<evidence type="ECO:0000256" key="2">
    <source>
        <dbReference type="SAM" id="Phobius"/>
    </source>
</evidence>
<name>A0A194SCK5_RHOGW</name>
<dbReference type="InterPro" id="IPR036291">
    <property type="entry name" value="NAD(P)-bd_dom_sf"/>
</dbReference>
<evidence type="ECO:0000313" key="5">
    <source>
        <dbReference type="Proteomes" id="UP000053890"/>
    </source>
</evidence>
<dbReference type="Pfam" id="PF03435">
    <property type="entry name" value="Sacchrp_dh_NADP"/>
    <property type="match status" value="1"/>
</dbReference>
<evidence type="ECO:0000313" key="4">
    <source>
        <dbReference type="EMBL" id="KPV78463.1"/>
    </source>
</evidence>
<dbReference type="GO" id="GO:0005739">
    <property type="term" value="C:mitochondrion"/>
    <property type="evidence" value="ECO:0007669"/>
    <property type="project" value="TreeGrafter"/>
</dbReference>
<evidence type="ECO:0000256" key="1">
    <source>
        <dbReference type="ARBA" id="ARBA00038048"/>
    </source>
</evidence>
<dbReference type="PANTHER" id="PTHR12286:SF5">
    <property type="entry name" value="SACCHAROPINE DEHYDROGENASE-LIKE OXIDOREDUCTASE"/>
    <property type="match status" value="1"/>
</dbReference>
<dbReference type="OrthoDB" id="10268090at2759"/>
<evidence type="ECO:0000259" key="3">
    <source>
        <dbReference type="Pfam" id="PF03435"/>
    </source>
</evidence>
<comment type="similarity">
    <text evidence="1">Belongs to the saccharopine dehydrogenase family.</text>
</comment>
<dbReference type="InterPro" id="IPR005097">
    <property type="entry name" value="Sacchrp_dh_NADP-bd"/>
</dbReference>
<sequence length="418" mass="44857">MSAKTADILVWGATGFTGQLVVKYLATEAVQQGFKLAVGGRNRQKLDDTMKQLGVKPAVVLTADSGDEASLRAMVKQVKVVASLVGPYMQYGEPLVKVCAEEGVHYCDLSGESPFIQRTVTRYARSALDSKAILVSTSGFDSIPSDIGAYLAVQRLKKLGADAGHVRSGFQARGGVSGGTIASILGVLENPDKDERKRSMGPYALSPVTGPRSKVPAFIDRMTYQGRTQWGMYWLMAPLNEQVVNRSWGILEAADDSASRAQAYGPKFNYAEFLSVPGGPLVAFLGSLTFFSAFATLFFPPFRWLVKKLVTQAGDGPSAESQKNGWYEVTTVAKSVDGRKEVQVVGKGKGDPGYAATAVLISSCALCLLKDHDRLSPLAKQGGFLTPATAFGNVLVERLEATGRFSWTVEDSESAKDK</sequence>
<proteinExistence type="inferred from homology"/>
<feature type="transmembrane region" description="Helical" evidence="2">
    <location>
        <begin position="281"/>
        <end position="299"/>
    </location>
</feature>
<dbReference type="InterPro" id="IPR051276">
    <property type="entry name" value="Saccharopine_DH-like_oxidrdct"/>
</dbReference>
<dbReference type="Proteomes" id="UP000053890">
    <property type="component" value="Unassembled WGS sequence"/>
</dbReference>
<dbReference type="OMA" id="GPYQLYG"/>
<keyword evidence="5" id="KW-1185">Reference proteome</keyword>
<protein>
    <recommendedName>
        <fullName evidence="3">Saccharopine dehydrogenase NADP binding domain-containing protein</fullName>
    </recommendedName>
</protein>
<dbReference type="RefSeq" id="XP_018274512.1">
    <property type="nucleotide sequence ID" value="XM_018412601.1"/>
</dbReference>
<accession>A0A194SCK5</accession>
<keyword evidence="2" id="KW-1133">Transmembrane helix</keyword>
<dbReference type="GeneID" id="28973050"/>
<dbReference type="GO" id="GO:0005811">
    <property type="term" value="C:lipid droplet"/>
    <property type="evidence" value="ECO:0007669"/>
    <property type="project" value="TreeGrafter"/>
</dbReference>
<dbReference type="GO" id="GO:0009247">
    <property type="term" value="P:glycolipid biosynthetic process"/>
    <property type="evidence" value="ECO:0007669"/>
    <property type="project" value="TreeGrafter"/>
</dbReference>
<dbReference type="Gene3D" id="3.40.50.720">
    <property type="entry name" value="NAD(P)-binding Rossmann-like Domain"/>
    <property type="match status" value="1"/>
</dbReference>
<keyword evidence="2" id="KW-0812">Transmembrane</keyword>
<feature type="domain" description="Saccharopine dehydrogenase NADP binding" evidence="3">
    <location>
        <begin position="8"/>
        <end position="127"/>
    </location>
</feature>
<keyword evidence="2" id="KW-0472">Membrane</keyword>
<organism evidence="4 5">
    <name type="scientific">Rhodotorula graminis (strain WP1)</name>
    <dbReference type="NCBI Taxonomy" id="578459"/>
    <lineage>
        <taxon>Eukaryota</taxon>
        <taxon>Fungi</taxon>
        <taxon>Dikarya</taxon>
        <taxon>Basidiomycota</taxon>
        <taxon>Pucciniomycotina</taxon>
        <taxon>Microbotryomycetes</taxon>
        <taxon>Sporidiobolales</taxon>
        <taxon>Sporidiobolaceae</taxon>
        <taxon>Rhodotorula</taxon>
    </lineage>
</organism>